<organism evidence="1 2">
    <name type="scientific">Mycolicibacterium bacteremicum</name>
    <name type="common">Mycobacterium bacteremicum</name>
    <dbReference type="NCBI Taxonomy" id="564198"/>
    <lineage>
        <taxon>Bacteria</taxon>
        <taxon>Bacillati</taxon>
        <taxon>Actinomycetota</taxon>
        <taxon>Actinomycetes</taxon>
        <taxon>Mycobacteriales</taxon>
        <taxon>Mycobacteriaceae</taxon>
        <taxon>Mycolicibacterium</taxon>
    </lineage>
</organism>
<sequence length="126" mass="13587">MPDAVVIIAETIQTHQIASKRIKHPRMPGALRNLTGCSGCDWVSEALNEAGLDAHRQHVAAAVNVALGYLEPETQFKYTHLGTGKWTILEAFDVPVARKIAGTTHELSVVSRWVSGWADAEGSADA</sequence>
<gene>
    <name evidence="1" type="ORF">BST17_24805</name>
</gene>
<evidence type="ECO:0000313" key="1">
    <source>
        <dbReference type="EMBL" id="ORA02133.1"/>
    </source>
</evidence>
<dbReference type="RefSeq" id="WP_083061560.1">
    <property type="nucleotide sequence ID" value="NZ_JACKVM010000014.1"/>
</dbReference>
<proteinExistence type="predicted"/>
<evidence type="ECO:0000313" key="2">
    <source>
        <dbReference type="Proteomes" id="UP000192366"/>
    </source>
</evidence>
<reference evidence="1 2" key="1">
    <citation type="submission" date="2017-02" db="EMBL/GenBank/DDBJ databases">
        <title>The new phylogeny of genus Mycobacterium.</title>
        <authorList>
            <person name="Tortoli E."/>
            <person name="Trovato A."/>
            <person name="Cirillo D.M."/>
        </authorList>
    </citation>
    <scope>NUCLEOTIDE SEQUENCE [LARGE SCALE GENOMIC DNA]</scope>
    <source>
        <strain evidence="1 2">DSM 45578</strain>
    </source>
</reference>
<dbReference type="EMBL" id="MVHJ01000033">
    <property type="protein sequence ID" value="ORA02133.1"/>
    <property type="molecule type" value="Genomic_DNA"/>
</dbReference>
<protein>
    <submittedName>
        <fullName evidence="1">Uncharacterized protein</fullName>
    </submittedName>
</protein>
<name>A0A1W9YQ21_MYCBA</name>
<dbReference type="Proteomes" id="UP000192366">
    <property type="component" value="Unassembled WGS sequence"/>
</dbReference>
<comment type="caution">
    <text evidence="1">The sequence shown here is derived from an EMBL/GenBank/DDBJ whole genome shotgun (WGS) entry which is preliminary data.</text>
</comment>
<dbReference type="AlphaFoldDB" id="A0A1W9YQ21"/>
<keyword evidence="2" id="KW-1185">Reference proteome</keyword>
<accession>A0A1W9YQ21</accession>